<feature type="compositionally biased region" description="Polar residues" evidence="1">
    <location>
        <begin position="44"/>
        <end position="56"/>
    </location>
</feature>
<dbReference type="GeneID" id="71992491"/>
<dbReference type="RefSeq" id="XP_047767672.1">
    <property type="nucleotide sequence ID" value="XM_047911761.1"/>
</dbReference>
<name>A0A9Q8UUU1_PASFU</name>
<feature type="compositionally biased region" description="Basic and acidic residues" evidence="1">
    <location>
        <begin position="15"/>
        <end position="30"/>
    </location>
</feature>
<evidence type="ECO:0000313" key="3">
    <source>
        <dbReference type="Proteomes" id="UP000756132"/>
    </source>
</evidence>
<dbReference type="KEGG" id="ffu:CLAFUR5_12613"/>
<gene>
    <name evidence="2" type="ORF">CLAFUR5_12613</name>
</gene>
<dbReference type="EMBL" id="CP090173">
    <property type="protein sequence ID" value="UJO23306.1"/>
    <property type="molecule type" value="Genomic_DNA"/>
</dbReference>
<proteinExistence type="predicted"/>
<feature type="region of interest" description="Disordered" evidence="1">
    <location>
        <begin position="1"/>
        <end position="76"/>
    </location>
</feature>
<organism evidence="2 3">
    <name type="scientific">Passalora fulva</name>
    <name type="common">Tomato leaf mold</name>
    <name type="synonym">Cladosporium fulvum</name>
    <dbReference type="NCBI Taxonomy" id="5499"/>
    <lineage>
        <taxon>Eukaryota</taxon>
        <taxon>Fungi</taxon>
        <taxon>Dikarya</taxon>
        <taxon>Ascomycota</taxon>
        <taxon>Pezizomycotina</taxon>
        <taxon>Dothideomycetes</taxon>
        <taxon>Dothideomycetidae</taxon>
        <taxon>Mycosphaerellales</taxon>
        <taxon>Mycosphaerellaceae</taxon>
        <taxon>Fulvia</taxon>
    </lineage>
</organism>
<accession>A0A9Q8UUU1</accession>
<reference evidence="2" key="1">
    <citation type="submission" date="2021-12" db="EMBL/GenBank/DDBJ databases">
        <authorList>
            <person name="Zaccaron A."/>
            <person name="Stergiopoulos I."/>
        </authorList>
    </citation>
    <scope>NUCLEOTIDE SEQUENCE</scope>
    <source>
        <strain evidence="2">Race5_Kim</strain>
    </source>
</reference>
<dbReference type="AlphaFoldDB" id="A0A9Q8UUU1"/>
<evidence type="ECO:0000256" key="1">
    <source>
        <dbReference type="SAM" id="MobiDB-lite"/>
    </source>
</evidence>
<reference evidence="2" key="2">
    <citation type="journal article" date="2022" name="Microb. Genom.">
        <title>A chromosome-scale genome assembly of the tomato pathogen Cladosporium fulvum reveals a compartmentalized genome architecture and the presence of a dispensable chromosome.</title>
        <authorList>
            <person name="Zaccaron A.Z."/>
            <person name="Chen L.H."/>
            <person name="Samaras A."/>
            <person name="Stergiopoulos I."/>
        </authorList>
    </citation>
    <scope>NUCLEOTIDE SEQUENCE</scope>
    <source>
        <strain evidence="2">Race5_Kim</strain>
    </source>
</reference>
<sequence>MPGANQAPEHIAAQENKKPHEDPNAEKTDSGDFVILSDKKEGSAGTNQKSGEQSASHAGEGKQAEPAEESGVPSQK</sequence>
<keyword evidence="3" id="KW-1185">Reference proteome</keyword>
<protein>
    <submittedName>
        <fullName evidence="2">Uncharacterized protein</fullName>
    </submittedName>
</protein>
<dbReference type="Proteomes" id="UP000756132">
    <property type="component" value="Chromosome 11"/>
</dbReference>
<evidence type="ECO:0000313" key="2">
    <source>
        <dbReference type="EMBL" id="UJO23306.1"/>
    </source>
</evidence>